<evidence type="ECO:0000313" key="1">
    <source>
        <dbReference type="EMBL" id="SDK41686.1"/>
    </source>
</evidence>
<dbReference type="AlphaFoldDB" id="A0A7Z7FTL2"/>
<accession>A0A7Z7FTL2</accession>
<reference evidence="1 2" key="1">
    <citation type="submission" date="2016-10" db="EMBL/GenBank/DDBJ databases">
        <authorList>
            <person name="Varghese N."/>
            <person name="Submissions S."/>
        </authorList>
    </citation>
    <scope>NUCLEOTIDE SEQUENCE [LARGE SCALE GENOMIC DNA]</scope>
    <source>
        <strain evidence="1 2">PDC82</strain>
    </source>
</reference>
<dbReference type="Proteomes" id="UP000198917">
    <property type="component" value="Unassembled WGS sequence"/>
</dbReference>
<dbReference type="EMBL" id="FNEW01000008">
    <property type="protein sequence ID" value="SDK41686.1"/>
    <property type="molecule type" value="Genomic_DNA"/>
</dbReference>
<name>A0A7Z7FTL2_9HYPH</name>
<proteinExistence type="predicted"/>
<protein>
    <submittedName>
        <fullName evidence="1">Uncharacterized protein</fullName>
    </submittedName>
</protein>
<comment type="caution">
    <text evidence="1">The sequence shown here is derived from an EMBL/GenBank/DDBJ whole genome shotgun (WGS) entry which is preliminary data.</text>
</comment>
<evidence type="ECO:0000313" key="2">
    <source>
        <dbReference type="Proteomes" id="UP000198917"/>
    </source>
</evidence>
<sequence>MLVNGAIRRSHDVSFMLEKHWERLLKEITACEIAVREIEIDLRIRAMANNVNERELALLRRLKDEKADLLYRYLNLREAFIALLYEKDLAAG</sequence>
<organism evidence="1 2">
    <name type="scientific">Agrobacterium fabrum</name>
    <dbReference type="NCBI Taxonomy" id="1176649"/>
    <lineage>
        <taxon>Bacteria</taxon>
        <taxon>Pseudomonadati</taxon>
        <taxon>Pseudomonadota</taxon>
        <taxon>Alphaproteobacteria</taxon>
        <taxon>Hyphomicrobiales</taxon>
        <taxon>Rhizobiaceae</taxon>
        <taxon>Rhizobium/Agrobacterium group</taxon>
        <taxon>Agrobacterium</taxon>
        <taxon>Agrobacterium tumefaciens complex</taxon>
    </lineage>
</organism>
<gene>
    <name evidence="1" type="ORF">SAMN05428983_4912</name>
</gene>